<dbReference type="PANTHER" id="PTHR22802:SF458">
    <property type="entry name" value="C-TYPE LECTIN DOMAIN-CONTAINING PROTEIN"/>
    <property type="match status" value="1"/>
</dbReference>
<feature type="domain" description="C-type lectin" evidence="2">
    <location>
        <begin position="301"/>
        <end position="420"/>
    </location>
</feature>
<dbReference type="InterPro" id="IPR016186">
    <property type="entry name" value="C-type_lectin-like/link_sf"/>
</dbReference>
<feature type="compositionally biased region" description="Low complexity" evidence="1">
    <location>
        <begin position="54"/>
        <end position="67"/>
    </location>
</feature>
<dbReference type="InterPro" id="IPR016187">
    <property type="entry name" value="CTDL_fold"/>
</dbReference>
<evidence type="ECO:0000313" key="3">
    <source>
        <dbReference type="EMBL" id="CAB3370451.1"/>
    </source>
</evidence>
<evidence type="ECO:0000256" key="1">
    <source>
        <dbReference type="SAM" id="MobiDB-lite"/>
    </source>
</evidence>
<feature type="domain" description="C-type lectin" evidence="2">
    <location>
        <begin position="454"/>
        <end position="584"/>
    </location>
</feature>
<dbReference type="EMBL" id="CADEPI010000052">
    <property type="protein sequence ID" value="CAB3370451.1"/>
    <property type="molecule type" value="Genomic_DNA"/>
</dbReference>
<dbReference type="PANTHER" id="PTHR22802">
    <property type="entry name" value="C-TYPE LECTIN SUPERFAMILY MEMBER"/>
    <property type="match status" value="1"/>
</dbReference>
<evidence type="ECO:0000313" key="4">
    <source>
        <dbReference type="Proteomes" id="UP000494165"/>
    </source>
</evidence>
<dbReference type="Gene3D" id="1.10.238.20">
    <property type="entry name" value="Pheromone/general odorant binding protein domain"/>
    <property type="match status" value="1"/>
</dbReference>
<proteinExistence type="predicted"/>
<gene>
    <name evidence="3" type="ORF">CLODIP_2_CD10725</name>
</gene>
<feature type="domain" description="C-type lectin" evidence="2">
    <location>
        <begin position="631"/>
        <end position="753"/>
    </location>
</feature>
<feature type="compositionally biased region" description="Polar residues" evidence="1">
    <location>
        <begin position="124"/>
        <end position="187"/>
    </location>
</feature>
<dbReference type="GO" id="GO:0005549">
    <property type="term" value="F:odorant binding"/>
    <property type="evidence" value="ECO:0007669"/>
    <property type="project" value="InterPro"/>
</dbReference>
<dbReference type="Pfam" id="PF01395">
    <property type="entry name" value="PBP_GOBP"/>
    <property type="match status" value="1"/>
</dbReference>
<feature type="region of interest" description="Disordered" evidence="1">
    <location>
        <begin position="234"/>
        <end position="256"/>
    </location>
</feature>
<dbReference type="SUPFAM" id="SSF56436">
    <property type="entry name" value="C-type lectin-like"/>
    <property type="match status" value="3"/>
</dbReference>
<dbReference type="CDD" id="cd23992">
    <property type="entry name" value="PBP_GOBP"/>
    <property type="match status" value="1"/>
</dbReference>
<dbReference type="InterPro" id="IPR006170">
    <property type="entry name" value="PBP/GOBP"/>
</dbReference>
<dbReference type="InterPro" id="IPR036728">
    <property type="entry name" value="PBP_GOBP_sf"/>
</dbReference>
<name>A0A8S1CNM6_9INSE</name>
<reference evidence="3 4" key="1">
    <citation type="submission" date="2020-04" db="EMBL/GenBank/DDBJ databases">
        <authorList>
            <person name="Alioto T."/>
            <person name="Alioto T."/>
            <person name="Gomez Garrido J."/>
        </authorList>
    </citation>
    <scope>NUCLEOTIDE SEQUENCE [LARGE SCALE GENOMIC DNA]</scope>
</reference>
<dbReference type="OrthoDB" id="7665616at2759"/>
<dbReference type="Proteomes" id="UP000494165">
    <property type="component" value="Unassembled WGS sequence"/>
</dbReference>
<organism evidence="3 4">
    <name type="scientific">Cloeon dipterum</name>
    <dbReference type="NCBI Taxonomy" id="197152"/>
    <lineage>
        <taxon>Eukaryota</taxon>
        <taxon>Metazoa</taxon>
        <taxon>Ecdysozoa</taxon>
        <taxon>Arthropoda</taxon>
        <taxon>Hexapoda</taxon>
        <taxon>Insecta</taxon>
        <taxon>Pterygota</taxon>
        <taxon>Palaeoptera</taxon>
        <taxon>Ephemeroptera</taxon>
        <taxon>Pisciforma</taxon>
        <taxon>Baetidae</taxon>
        <taxon>Cloeon</taxon>
    </lineage>
</organism>
<dbReference type="AlphaFoldDB" id="A0A8S1CNM6"/>
<dbReference type="SMART" id="SM00034">
    <property type="entry name" value="CLECT"/>
    <property type="match status" value="3"/>
</dbReference>
<dbReference type="Pfam" id="PF00059">
    <property type="entry name" value="Lectin_C"/>
    <property type="match status" value="1"/>
</dbReference>
<dbReference type="SUPFAM" id="SSF47565">
    <property type="entry name" value="Insect pheromone/odorant-binding proteins"/>
    <property type="match status" value="1"/>
</dbReference>
<dbReference type="PROSITE" id="PS50041">
    <property type="entry name" value="C_TYPE_LECTIN_2"/>
    <property type="match status" value="3"/>
</dbReference>
<dbReference type="CDD" id="cd00037">
    <property type="entry name" value="CLECT"/>
    <property type="match status" value="3"/>
</dbReference>
<feature type="compositionally biased region" description="Polar residues" evidence="1">
    <location>
        <begin position="73"/>
        <end position="106"/>
    </location>
</feature>
<protein>
    <recommendedName>
        <fullName evidence="2">C-type lectin domain-containing protein</fullName>
    </recommendedName>
</protein>
<dbReference type="Gene3D" id="3.10.100.10">
    <property type="entry name" value="Mannose-Binding Protein A, subunit A"/>
    <property type="match status" value="3"/>
</dbReference>
<dbReference type="SMART" id="SM00708">
    <property type="entry name" value="PhBP"/>
    <property type="match status" value="1"/>
</dbReference>
<dbReference type="InterPro" id="IPR051004">
    <property type="entry name" value="DC-SIGN_domain-containing"/>
</dbReference>
<accession>A0A8S1CNM6</accession>
<dbReference type="InterPro" id="IPR001304">
    <property type="entry name" value="C-type_lectin-like"/>
</dbReference>
<comment type="caution">
    <text evidence="3">The sequence shown here is derived from an EMBL/GenBank/DDBJ whole genome shotgun (WGS) entry which is preliminary data.</text>
</comment>
<sequence length="1074" mass="118456">MDATLIVAAIVVGLSSLPSLRGPIKIQLPKIKERRKKIIKCCGFKKCVSSTRFNTTRTGTTSSSMMSKESQDSRTSSIVPQNAATATGSTPDGQNSQSHDVQTLRTTDIGAMTSEGNGNNNNNPTTDYVDSTPEGTDTRTTSNVVIDQGGNSQPAVVNNQGGNSQQSSVANDQGAGNSQPAAPTSEINLNPTAEIGASSAAANAIGTLSATPMSPSSITSTVPPDSKTVTVIVKTTTRPPTTTSTAKTTTTTTTTTTSTTTVAPCHLTCSDFNKFLLNPTVKPSPSDGSVLTATTCNKKQYYVSNVVATRNEAALRCKSMNMTLLTVASLEEMDCLAAVKVGTFWTSGSNEDPKCDLEKKYAWCSTGFNVSNTLTSSKNYWLPTTAAPSALERCLAVVTSAQNKGMVHRKCDDTLNYVCQFAVDCPKICTKNDSLFDSSGKLINETSYGFWIDIGNYTYLLGNKPMTWLDSYLHCCALGMEALNLDNLAEQNGLTNMTKVFKVNWRLNYNYWTSGTWKGAPVNQWAWCEPTGPTVLAPNLKWEANQPDNFNRSESCVHFRFVLNATGTIMTDRTCESRYIFACKMPLRTTPKPCVVSCPTEPCERNDSYFDSTTSYKYLNNYFSFGEWYDACGRNFLIYKSRLSNWKTARQQCCEIGTTLASMESTGKSECFSKIAAKFAPNTFGDFWLSGTDLGCPSNFRWCSRNLDFVEPEIKWKDGHPKPDLDCVYLEVRNGSQLLATANCTEKKNFLCEIRKKATSQKAMQTECAEIWDISIAQIDLLLNTAKFLTANVSLNLKCFLKCVGVEVGLFDLGALKNIEMLRQIELVTMEDPVKMQQGFVAFDECSGKNYDDECENAYETYKCGQQKEPALVSKIVKLNFGNATEYSPPGPCVPKRRTCWMSENIPCQINQTLYGWFNRTYTDDFGAANVYNGKLYYVSKPDTGAQASAAFAYKHCCELGLVLMEPMTTAQVETLRYASINLGHVIAGETEAINQTHEVWCRSRKVIPDSLYDPTYQRYQCYETVVGFDTGGSMKVIIQSYSYKEENIIDMYLNPQKYTLPANAFHGYMCARP</sequence>
<feature type="region of interest" description="Disordered" evidence="1">
    <location>
        <begin position="54"/>
        <end position="187"/>
    </location>
</feature>
<keyword evidence="4" id="KW-1185">Reference proteome</keyword>
<evidence type="ECO:0000259" key="2">
    <source>
        <dbReference type="PROSITE" id="PS50041"/>
    </source>
</evidence>